<dbReference type="InterPro" id="IPR023210">
    <property type="entry name" value="NADP_OxRdtase_dom"/>
</dbReference>
<protein>
    <submittedName>
        <fullName evidence="2">General stress protein 69</fullName>
        <ecNumber evidence="2">1.1.1.-</ecNumber>
    </submittedName>
</protein>
<dbReference type="Gene3D" id="3.20.20.100">
    <property type="entry name" value="NADP-dependent oxidoreductase domain"/>
    <property type="match status" value="1"/>
</dbReference>
<dbReference type="EC" id="1.1.1.-" evidence="2"/>
<evidence type="ECO:0000313" key="3">
    <source>
        <dbReference type="Proteomes" id="UP000319383"/>
    </source>
</evidence>
<evidence type="ECO:0000313" key="2">
    <source>
        <dbReference type="EMBL" id="QDU45127.1"/>
    </source>
</evidence>
<keyword evidence="3" id="KW-1185">Reference proteome</keyword>
<gene>
    <name evidence="2" type="primary">yhdN_2</name>
    <name evidence="2" type="ORF">Mal52_36150</name>
</gene>
<dbReference type="EMBL" id="CP036276">
    <property type="protein sequence ID" value="QDU45127.1"/>
    <property type="molecule type" value="Genomic_DNA"/>
</dbReference>
<dbReference type="InterPro" id="IPR036812">
    <property type="entry name" value="NAD(P)_OxRdtase_dom_sf"/>
</dbReference>
<dbReference type="RefSeq" id="WP_145377505.1">
    <property type="nucleotide sequence ID" value="NZ_CP036276.1"/>
</dbReference>
<proteinExistence type="predicted"/>
<dbReference type="CDD" id="cd19095">
    <property type="entry name" value="AKR_PA4992-like"/>
    <property type="match status" value="1"/>
</dbReference>
<sequence>MIKKTLGRTGLEVTQLGYGSMGLRGPNTWGVRTVDEAAAELFLNAVLDVGINFIDTAPDYGISEQRIGQYIGSRRNEYYLATKCGCAYTQHDDHIEIDHVWTKEVVQRNIETSLERLQTDHIDLLQFHGGDAEGLQNAGLIDLMMDYREQGVIRFIGSSSSLPRLPALIELGVFDTFQIPYSCLAPGHHDWITKAAETGAGIIIRGGIAHGGPDAEIQRDALNDVWTGARLDELLTEGMNRAELILRYTISHPHCDTTIVGTCNADHLTENVAAIEKGALPAELYNEITRRVAALGA</sequence>
<dbReference type="InterPro" id="IPR053135">
    <property type="entry name" value="AKR2_Oxidoreductase"/>
</dbReference>
<dbReference type="SUPFAM" id="SSF51430">
    <property type="entry name" value="NAD(P)-linked oxidoreductase"/>
    <property type="match status" value="1"/>
</dbReference>
<evidence type="ECO:0000259" key="1">
    <source>
        <dbReference type="Pfam" id="PF00248"/>
    </source>
</evidence>
<dbReference type="PANTHER" id="PTHR43312">
    <property type="entry name" value="D-THREO-ALDOSE 1-DEHYDROGENASE"/>
    <property type="match status" value="1"/>
</dbReference>
<feature type="domain" description="NADP-dependent oxidoreductase" evidence="1">
    <location>
        <begin position="16"/>
        <end position="289"/>
    </location>
</feature>
<dbReference type="PANTHER" id="PTHR43312:SF1">
    <property type="entry name" value="NADP-DEPENDENT OXIDOREDUCTASE DOMAIN-CONTAINING PROTEIN"/>
    <property type="match status" value="1"/>
</dbReference>
<dbReference type="GO" id="GO:0016491">
    <property type="term" value="F:oxidoreductase activity"/>
    <property type="evidence" value="ECO:0007669"/>
    <property type="project" value="UniProtKB-KW"/>
</dbReference>
<dbReference type="Proteomes" id="UP000319383">
    <property type="component" value="Chromosome"/>
</dbReference>
<organism evidence="2 3">
    <name type="scientific">Symmachiella dynata</name>
    <dbReference type="NCBI Taxonomy" id="2527995"/>
    <lineage>
        <taxon>Bacteria</taxon>
        <taxon>Pseudomonadati</taxon>
        <taxon>Planctomycetota</taxon>
        <taxon>Planctomycetia</taxon>
        <taxon>Planctomycetales</taxon>
        <taxon>Planctomycetaceae</taxon>
        <taxon>Symmachiella</taxon>
    </lineage>
</organism>
<keyword evidence="2" id="KW-0560">Oxidoreductase</keyword>
<name>A0A517ZRM4_9PLAN</name>
<dbReference type="AlphaFoldDB" id="A0A517ZRM4"/>
<dbReference type="KEGG" id="sdyn:Mal52_36150"/>
<accession>A0A517ZRM4</accession>
<dbReference type="Pfam" id="PF00248">
    <property type="entry name" value="Aldo_ket_red"/>
    <property type="match status" value="1"/>
</dbReference>
<reference evidence="2 3" key="1">
    <citation type="submission" date="2019-02" db="EMBL/GenBank/DDBJ databases">
        <title>Deep-cultivation of Planctomycetes and their phenomic and genomic characterization uncovers novel biology.</title>
        <authorList>
            <person name="Wiegand S."/>
            <person name="Jogler M."/>
            <person name="Boedeker C."/>
            <person name="Pinto D."/>
            <person name="Vollmers J."/>
            <person name="Rivas-Marin E."/>
            <person name="Kohn T."/>
            <person name="Peeters S.H."/>
            <person name="Heuer A."/>
            <person name="Rast P."/>
            <person name="Oberbeckmann S."/>
            <person name="Bunk B."/>
            <person name="Jeske O."/>
            <person name="Meyerdierks A."/>
            <person name="Storesund J.E."/>
            <person name="Kallscheuer N."/>
            <person name="Luecker S."/>
            <person name="Lage O.M."/>
            <person name="Pohl T."/>
            <person name="Merkel B.J."/>
            <person name="Hornburger P."/>
            <person name="Mueller R.-W."/>
            <person name="Bruemmer F."/>
            <person name="Labrenz M."/>
            <person name="Spormann A.M."/>
            <person name="Op den Camp H."/>
            <person name="Overmann J."/>
            <person name="Amann R."/>
            <person name="Jetten M.S.M."/>
            <person name="Mascher T."/>
            <person name="Medema M.H."/>
            <person name="Devos D.P."/>
            <person name="Kaster A.-K."/>
            <person name="Ovreas L."/>
            <person name="Rohde M."/>
            <person name="Galperin M.Y."/>
            <person name="Jogler C."/>
        </authorList>
    </citation>
    <scope>NUCLEOTIDE SEQUENCE [LARGE SCALE GENOMIC DNA]</scope>
    <source>
        <strain evidence="2 3">Mal52</strain>
    </source>
</reference>